<gene>
    <name evidence="1" type="ORF">CDV31_003103</name>
</gene>
<organism evidence="1 2">
    <name type="scientific">Fusarium ambrosium</name>
    <dbReference type="NCBI Taxonomy" id="131363"/>
    <lineage>
        <taxon>Eukaryota</taxon>
        <taxon>Fungi</taxon>
        <taxon>Dikarya</taxon>
        <taxon>Ascomycota</taxon>
        <taxon>Pezizomycotina</taxon>
        <taxon>Sordariomycetes</taxon>
        <taxon>Hypocreomycetidae</taxon>
        <taxon>Hypocreales</taxon>
        <taxon>Nectriaceae</taxon>
        <taxon>Fusarium</taxon>
        <taxon>Fusarium solani species complex</taxon>
    </lineage>
</organism>
<sequence>MHKEHPVIRTEPNSLSYGSVQAIKDIYGHGTKCLKGEFYETLAGSHFHLADVVDKTDHARS</sequence>
<accession>A0A428UUP7</accession>
<dbReference type="EMBL" id="NIZV01000026">
    <property type="protein sequence ID" value="RSM18005.1"/>
    <property type="molecule type" value="Genomic_DNA"/>
</dbReference>
<dbReference type="AlphaFoldDB" id="A0A428UUP7"/>
<protein>
    <submittedName>
        <fullName evidence="1">Uncharacterized protein</fullName>
    </submittedName>
</protein>
<keyword evidence="2" id="KW-1185">Reference proteome</keyword>
<evidence type="ECO:0000313" key="2">
    <source>
        <dbReference type="Proteomes" id="UP000288429"/>
    </source>
</evidence>
<proteinExistence type="predicted"/>
<comment type="caution">
    <text evidence="1">The sequence shown here is derived from an EMBL/GenBank/DDBJ whole genome shotgun (WGS) entry which is preliminary data.</text>
</comment>
<reference evidence="1 2" key="1">
    <citation type="submission" date="2017-06" db="EMBL/GenBank/DDBJ databases">
        <title>Cmopartive genomic analysis of Ambrosia Fusariam Clade fungi.</title>
        <authorList>
            <person name="Stajich J.E."/>
            <person name="Carrillo J."/>
            <person name="Kijimoto T."/>
            <person name="Eskalen A."/>
            <person name="O'Donnell K."/>
            <person name="Kasson M."/>
        </authorList>
    </citation>
    <scope>NUCLEOTIDE SEQUENCE [LARGE SCALE GENOMIC DNA]</scope>
    <source>
        <strain evidence="1 2">NRRL 20438</strain>
    </source>
</reference>
<evidence type="ECO:0000313" key="1">
    <source>
        <dbReference type="EMBL" id="RSM18005.1"/>
    </source>
</evidence>
<dbReference type="Proteomes" id="UP000288429">
    <property type="component" value="Unassembled WGS sequence"/>
</dbReference>
<name>A0A428UUP7_9HYPO</name>